<dbReference type="EMBL" id="CP011801">
    <property type="protein sequence ID" value="ALA61218.1"/>
    <property type="molecule type" value="Genomic_DNA"/>
</dbReference>
<dbReference type="GO" id="GO:0106435">
    <property type="term" value="F:carboxylesterase activity"/>
    <property type="evidence" value="ECO:0007669"/>
    <property type="project" value="UniProtKB-EC"/>
</dbReference>
<dbReference type="InterPro" id="IPR050565">
    <property type="entry name" value="LYPA1-2/EST-like"/>
</dbReference>
<dbReference type="OrthoDB" id="9780848at2"/>
<evidence type="ECO:0000313" key="5">
    <source>
        <dbReference type="Proteomes" id="UP000069205"/>
    </source>
</evidence>
<dbReference type="AlphaFoldDB" id="A0A0K2GJT7"/>
<proteinExistence type="inferred from homology"/>
<name>A0A0K2GJT7_NITMO</name>
<dbReference type="STRING" id="42253.NITMOv2_4850"/>
<dbReference type="PATRIC" id="fig|42253.5.peg.4783"/>
<reference evidence="4 5" key="1">
    <citation type="journal article" date="2015" name="Proc. Natl. Acad. Sci. U.S.A.">
        <title>Expanded metabolic versatility of ubiquitous nitrite-oxidizing bacteria from the genus Nitrospira.</title>
        <authorList>
            <person name="Koch H."/>
            <person name="Lucker S."/>
            <person name="Albertsen M."/>
            <person name="Kitzinger K."/>
            <person name="Herbold C."/>
            <person name="Spieck E."/>
            <person name="Nielsen P.H."/>
            <person name="Wagner M."/>
            <person name="Daims H."/>
        </authorList>
    </citation>
    <scope>NUCLEOTIDE SEQUENCE [LARGE SCALE GENOMIC DNA]</scope>
    <source>
        <strain evidence="4 5">NSP M-1</strain>
    </source>
</reference>
<dbReference type="InterPro" id="IPR003140">
    <property type="entry name" value="PLipase/COase/thioEstase"/>
</dbReference>
<dbReference type="PANTHER" id="PTHR10655:SF17">
    <property type="entry name" value="LYSOPHOSPHOLIPASE-LIKE PROTEIN 1"/>
    <property type="match status" value="1"/>
</dbReference>
<dbReference type="Pfam" id="PF02230">
    <property type="entry name" value="Abhydrolase_2"/>
    <property type="match status" value="1"/>
</dbReference>
<evidence type="ECO:0000256" key="1">
    <source>
        <dbReference type="ARBA" id="ARBA00006499"/>
    </source>
</evidence>
<keyword evidence="5" id="KW-1185">Reference proteome</keyword>
<comment type="similarity">
    <text evidence="1">Belongs to the AB hydrolase superfamily. AB hydrolase 2 family.</text>
</comment>
<evidence type="ECO:0000313" key="4">
    <source>
        <dbReference type="EMBL" id="ALA61218.1"/>
    </source>
</evidence>
<dbReference type="KEGG" id="nmv:NITMOv2_4850"/>
<dbReference type="SUPFAM" id="SSF53474">
    <property type="entry name" value="alpha/beta-Hydrolases"/>
    <property type="match status" value="1"/>
</dbReference>
<dbReference type="RefSeq" id="WP_053381910.1">
    <property type="nucleotide sequence ID" value="NZ_CP011801.1"/>
</dbReference>
<dbReference type="Proteomes" id="UP000069205">
    <property type="component" value="Chromosome"/>
</dbReference>
<sequence>MKREKIGGLTVRLTGGTDGQGGGTGPAVILLHGFGAPGDDLVPLADVIQAPAGTRWIFPEGPLDLSLGYGSSRAWWMIDMARIQADRQAGRVRDLSIEIPKGLALARERILAFLAELPRRLPIEYKRTAIGGFSQGAMLTCDAVLHTDYPFAGLVQLSGNVLAHSVWAPLMAKRKGLPVFQSHGTHDEILPYVGAERLREALSQSGLAVEWQSFRGGHEISPPVLRSLSSFLRRVLN</sequence>
<evidence type="ECO:0000256" key="2">
    <source>
        <dbReference type="ARBA" id="ARBA00022801"/>
    </source>
</evidence>
<protein>
    <submittedName>
        <fullName evidence="4">Putative Carboxylesterase</fullName>
        <ecNumber evidence="4">3.1.1.1</ecNumber>
    </submittedName>
</protein>
<evidence type="ECO:0000259" key="3">
    <source>
        <dbReference type="Pfam" id="PF02230"/>
    </source>
</evidence>
<gene>
    <name evidence="4" type="ORF">NITMOv2_4850</name>
</gene>
<feature type="domain" description="Phospholipase/carboxylesterase/thioesterase" evidence="3">
    <location>
        <begin position="26"/>
        <end position="234"/>
    </location>
</feature>
<dbReference type="InterPro" id="IPR029058">
    <property type="entry name" value="AB_hydrolase_fold"/>
</dbReference>
<dbReference type="Gene3D" id="3.40.50.1820">
    <property type="entry name" value="alpha/beta hydrolase"/>
    <property type="match status" value="1"/>
</dbReference>
<organism evidence="4 5">
    <name type="scientific">Nitrospira moscoviensis</name>
    <dbReference type="NCBI Taxonomy" id="42253"/>
    <lineage>
        <taxon>Bacteria</taxon>
        <taxon>Pseudomonadati</taxon>
        <taxon>Nitrospirota</taxon>
        <taxon>Nitrospiria</taxon>
        <taxon>Nitrospirales</taxon>
        <taxon>Nitrospiraceae</taxon>
        <taxon>Nitrospira</taxon>
    </lineage>
</organism>
<dbReference type="PANTHER" id="PTHR10655">
    <property type="entry name" value="LYSOPHOSPHOLIPASE-RELATED"/>
    <property type="match status" value="1"/>
</dbReference>
<accession>A0A0K2GJT7</accession>
<dbReference type="EC" id="3.1.1.1" evidence="4"/>
<keyword evidence="2 4" id="KW-0378">Hydrolase</keyword>